<sequence>MCSTAYLLSLTLPCVHCLRTSISTIPCLPICVNILVHKRLPPSFLMEKAYLGGRRKRNRQAVGDRGHIGSRRDGKGARTTWIIEGGVKSSCSVHRFDFLSLRHSLEAK</sequence>
<dbReference type="Proteomes" id="UP000308600">
    <property type="component" value="Unassembled WGS sequence"/>
</dbReference>
<dbReference type="EMBL" id="ML208259">
    <property type="protein sequence ID" value="TFK77346.1"/>
    <property type="molecule type" value="Genomic_DNA"/>
</dbReference>
<evidence type="ECO:0000313" key="2">
    <source>
        <dbReference type="Proteomes" id="UP000308600"/>
    </source>
</evidence>
<protein>
    <submittedName>
        <fullName evidence="1">Uncharacterized protein</fullName>
    </submittedName>
</protein>
<name>A0ACD3BHM3_9AGAR</name>
<proteinExistence type="predicted"/>
<organism evidence="1 2">
    <name type="scientific">Pluteus cervinus</name>
    <dbReference type="NCBI Taxonomy" id="181527"/>
    <lineage>
        <taxon>Eukaryota</taxon>
        <taxon>Fungi</taxon>
        <taxon>Dikarya</taxon>
        <taxon>Basidiomycota</taxon>
        <taxon>Agaricomycotina</taxon>
        <taxon>Agaricomycetes</taxon>
        <taxon>Agaricomycetidae</taxon>
        <taxon>Agaricales</taxon>
        <taxon>Pluteineae</taxon>
        <taxon>Pluteaceae</taxon>
        <taxon>Pluteus</taxon>
    </lineage>
</organism>
<gene>
    <name evidence="1" type="ORF">BDN72DRAFT_39583</name>
</gene>
<evidence type="ECO:0000313" key="1">
    <source>
        <dbReference type="EMBL" id="TFK77346.1"/>
    </source>
</evidence>
<accession>A0ACD3BHM3</accession>
<reference evidence="1 2" key="1">
    <citation type="journal article" date="2019" name="Nat. Ecol. Evol.">
        <title>Megaphylogeny resolves global patterns of mushroom evolution.</title>
        <authorList>
            <person name="Varga T."/>
            <person name="Krizsan K."/>
            <person name="Foldi C."/>
            <person name="Dima B."/>
            <person name="Sanchez-Garcia M."/>
            <person name="Sanchez-Ramirez S."/>
            <person name="Szollosi G.J."/>
            <person name="Szarkandi J.G."/>
            <person name="Papp V."/>
            <person name="Albert L."/>
            <person name="Andreopoulos W."/>
            <person name="Angelini C."/>
            <person name="Antonin V."/>
            <person name="Barry K.W."/>
            <person name="Bougher N.L."/>
            <person name="Buchanan P."/>
            <person name="Buyck B."/>
            <person name="Bense V."/>
            <person name="Catcheside P."/>
            <person name="Chovatia M."/>
            <person name="Cooper J."/>
            <person name="Damon W."/>
            <person name="Desjardin D."/>
            <person name="Finy P."/>
            <person name="Geml J."/>
            <person name="Haridas S."/>
            <person name="Hughes K."/>
            <person name="Justo A."/>
            <person name="Karasinski D."/>
            <person name="Kautmanova I."/>
            <person name="Kiss B."/>
            <person name="Kocsube S."/>
            <person name="Kotiranta H."/>
            <person name="LaButti K.M."/>
            <person name="Lechner B.E."/>
            <person name="Liimatainen K."/>
            <person name="Lipzen A."/>
            <person name="Lukacs Z."/>
            <person name="Mihaltcheva S."/>
            <person name="Morgado L.N."/>
            <person name="Niskanen T."/>
            <person name="Noordeloos M.E."/>
            <person name="Ohm R.A."/>
            <person name="Ortiz-Santana B."/>
            <person name="Ovrebo C."/>
            <person name="Racz N."/>
            <person name="Riley R."/>
            <person name="Savchenko A."/>
            <person name="Shiryaev A."/>
            <person name="Soop K."/>
            <person name="Spirin V."/>
            <person name="Szebenyi C."/>
            <person name="Tomsovsky M."/>
            <person name="Tulloss R.E."/>
            <person name="Uehling J."/>
            <person name="Grigoriev I.V."/>
            <person name="Vagvolgyi C."/>
            <person name="Papp T."/>
            <person name="Martin F.M."/>
            <person name="Miettinen O."/>
            <person name="Hibbett D.S."/>
            <person name="Nagy L.G."/>
        </authorList>
    </citation>
    <scope>NUCLEOTIDE SEQUENCE [LARGE SCALE GENOMIC DNA]</scope>
    <source>
        <strain evidence="1 2">NL-1719</strain>
    </source>
</reference>
<keyword evidence="2" id="KW-1185">Reference proteome</keyword>